<evidence type="ECO:0000313" key="3">
    <source>
        <dbReference type="Proteomes" id="UP000306192"/>
    </source>
</evidence>
<dbReference type="InterPro" id="IPR020941">
    <property type="entry name" value="SUFU-like_domain"/>
</dbReference>
<dbReference type="Pfam" id="PF05076">
    <property type="entry name" value="SUFU"/>
    <property type="match status" value="1"/>
</dbReference>
<dbReference type="OrthoDB" id="1249375at2"/>
<dbReference type="AlphaFoldDB" id="A0A4T2C545"/>
<keyword evidence="3" id="KW-1185">Reference proteome</keyword>
<organism evidence="2 3">
    <name type="scientific">Subtercola vilae</name>
    <dbReference type="NCBI Taxonomy" id="2056433"/>
    <lineage>
        <taxon>Bacteria</taxon>
        <taxon>Bacillati</taxon>
        <taxon>Actinomycetota</taxon>
        <taxon>Actinomycetes</taxon>
        <taxon>Micrococcales</taxon>
        <taxon>Microbacteriaceae</taxon>
        <taxon>Subtercola</taxon>
    </lineage>
</organism>
<accession>A0A4T2C545</accession>
<name>A0A4T2C545_9MICO</name>
<comment type="caution">
    <text evidence="2">The sequence shown here is derived from an EMBL/GenBank/DDBJ whole genome shotgun (WGS) entry which is preliminary data.</text>
</comment>
<protein>
    <submittedName>
        <fullName evidence="2">Suppressor of fused domain protein</fullName>
    </submittedName>
</protein>
<feature type="domain" description="Suppressor of fused-like" evidence="1">
    <location>
        <begin position="31"/>
        <end position="181"/>
    </location>
</feature>
<evidence type="ECO:0000259" key="1">
    <source>
        <dbReference type="Pfam" id="PF05076"/>
    </source>
</evidence>
<dbReference type="Proteomes" id="UP000306192">
    <property type="component" value="Unassembled WGS sequence"/>
</dbReference>
<gene>
    <name evidence="2" type="ORF">D4765_06060</name>
</gene>
<dbReference type="RefSeq" id="WP_136641395.1">
    <property type="nucleotide sequence ID" value="NZ_QYRT01000008.1"/>
</dbReference>
<sequence length="186" mass="20507">MITLVNHFEQYLGTMVGGWKTDIPTLEAPVQITKYELSNGQTSFATLGLSHTPLHSSVSGKEIHEELILTLNVGSADVSLLSVLEYVVSTVARSKHALLRGEVVGPLGPLVKNSPMEAFYTASPVYFPDAFATYSGGSFQTVIAWLVPIARNEADFVQKHGWRKFEDQLLKFDPLLTDLFREPLAI</sequence>
<proteinExistence type="predicted"/>
<evidence type="ECO:0000313" key="2">
    <source>
        <dbReference type="EMBL" id="TIH38662.1"/>
    </source>
</evidence>
<dbReference type="EMBL" id="QYRT01000008">
    <property type="protein sequence ID" value="TIH38662.1"/>
    <property type="molecule type" value="Genomic_DNA"/>
</dbReference>
<reference evidence="2 3" key="1">
    <citation type="journal article" date="2019" name="Microorganisms">
        <title>Systematic Affiliation and Genome Analysis of Subtercola vilae DB165(T) with Particular Emphasis on Cold Adaptation of an Isolate from a High-Altitude Cold Volcano Lake.</title>
        <authorList>
            <person name="Villalobos A.S."/>
            <person name="Wiese J."/>
            <person name="Imhoff J.F."/>
            <person name="Dorador C."/>
            <person name="Keller A."/>
            <person name="Hentschel U."/>
        </authorList>
    </citation>
    <scope>NUCLEOTIDE SEQUENCE [LARGE SCALE GENOMIC DNA]</scope>
    <source>
        <strain evidence="2 3">DB165</strain>
    </source>
</reference>